<dbReference type="SUPFAM" id="SSF54427">
    <property type="entry name" value="NTF2-like"/>
    <property type="match status" value="1"/>
</dbReference>
<proteinExistence type="predicted"/>
<dbReference type="InterPro" id="IPR019488">
    <property type="entry name" value="Nucl_pore_RNA_shuttling_Mtr2"/>
</dbReference>
<reference evidence="1 2" key="1">
    <citation type="submission" date="2017-04" db="EMBL/GenBank/DDBJ databases">
        <title>Genome sequencing of [Candida] sorbophila.</title>
        <authorList>
            <person name="Ahn J.O."/>
        </authorList>
    </citation>
    <scope>NUCLEOTIDE SEQUENCE [LARGE SCALE GENOMIC DNA]</scope>
    <source>
        <strain evidence="1 2">DS02</strain>
    </source>
</reference>
<dbReference type="Pfam" id="PF10429">
    <property type="entry name" value="Mtr2"/>
    <property type="match status" value="1"/>
</dbReference>
<dbReference type="RefSeq" id="XP_024666006.1">
    <property type="nucleotide sequence ID" value="XM_024810238.1"/>
</dbReference>
<gene>
    <name evidence="1" type="ORF">B9G98_03681</name>
</gene>
<name>A0A2T0FM46_9ASCO</name>
<evidence type="ECO:0000313" key="2">
    <source>
        <dbReference type="Proteomes" id="UP000238350"/>
    </source>
</evidence>
<dbReference type="GeneID" id="36517429"/>
<evidence type="ECO:0008006" key="3">
    <source>
        <dbReference type="Google" id="ProtNLM"/>
    </source>
</evidence>
<dbReference type="EMBL" id="NDIQ01000022">
    <property type="protein sequence ID" value="PRT56061.1"/>
    <property type="molecule type" value="Genomic_DNA"/>
</dbReference>
<comment type="caution">
    <text evidence="1">The sequence shown here is derived from an EMBL/GenBank/DDBJ whole genome shotgun (WGS) entry which is preliminary data.</text>
</comment>
<dbReference type="AlphaFoldDB" id="A0A2T0FM46"/>
<sequence length="143" mass="15517">MSGLAPLLDVTATESQKAYEQFFQCIDSRSMAPPALQPTTKIVWNGSPLGGRDAFMAMLAQMPTTKHEVTGFNVHPFPNGDTNALNMMMDTSGRVQFGSERGANIFAFQATFVLRRAGAGAPLVTEQLVYRLVYKPADATISI</sequence>
<dbReference type="Gene3D" id="3.10.450.50">
    <property type="match status" value="1"/>
</dbReference>
<evidence type="ECO:0000313" key="1">
    <source>
        <dbReference type="EMBL" id="PRT56061.1"/>
    </source>
</evidence>
<dbReference type="CDD" id="cd00531">
    <property type="entry name" value="NTF2_like"/>
    <property type="match status" value="1"/>
</dbReference>
<dbReference type="OrthoDB" id="25408at2759"/>
<protein>
    <recommendedName>
        <fullName evidence="3">NTF2 domain-containing protein</fullName>
    </recommendedName>
</protein>
<dbReference type="Proteomes" id="UP000238350">
    <property type="component" value="Unassembled WGS sequence"/>
</dbReference>
<keyword evidence="2" id="KW-1185">Reference proteome</keyword>
<accession>A0A2T0FM46</accession>
<dbReference type="STRING" id="45607.A0A2T0FM46"/>
<organism evidence="1 2">
    <name type="scientific">Wickerhamiella sorbophila</name>
    <dbReference type="NCBI Taxonomy" id="45607"/>
    <lineage>
        <taxon>Eukaryota</taxon>
        <taxon>Fungi</taxon>
        <taxon>Dikarya</taxon>
        <taxon>Ascomycota</taxon>
        <taxon>Saccharomycotina</taxon>
        <taxon>Dipodascomycetes</taxon>
        <taxon>Dipodascales</taxon>
        <taxon>Trichomonascaceae</taxon>
        <taxon>Wickerhamiella</taxon>
    </lineage>
</organism>
<dbReference type="InterPro" id="IPR032710">
    <property type="entry name" value="NTF2-like_dom_sf"/>
</dbReference>